<accession>A0A2M7T908</accession>
<dbReference type="Proteomes" id="UP000230956">
    <property type="component" value="Unassembled WGS sequence"/>
</dbReference>
<protein>
    <submittedName>
        <fullName evidence="1">Uncharacterized protein</fullName>
    </submittedName>
</protein>
<dbReference type="EMBL" id="PFNG01000085">
    <property type="protein sequence ID" value="PIZ40596.1"/>
    <property type="molecule type" value="Genomic_DNA"/>
</dbReference>
<proteinExistence type="predicted"/>
<dbReference type="RefSeq" id="WP_286678407.1">
    <property type="nucleotide sequence ID" value="NZ_MNXI01000081.1"/>
</dbReference>
<organism evidence="1 2">
    <name type="scientific">Candidatus Aquicultor secundus</name>
    <dbReference type="NCBI Taxonomy" id="1973895"/>
    <lineage>
        <taxon>Bacteria</taxon>
        <taxon>Bacillati</taxon>
        <taxon>Actinomycetota</taxon>
        <taxon>Candidatus Aquicultoria</taxon>
        <taxon>Candidatus Aquicultorales</taxon>
        <taxon>Candidatus Aquicultoraceae</taxon>
        <taxon>Candidatus Aquicultor</taxon>
    </lineage>
</organism>
<sequence length="83" mass="8903">MAGEISVEQIADDMYSMVAESAGQKKLKATDLTKAMIAKYGDKVTKQDAKDAIKQLIDSGRCIYGYFGGSSIEIPHTEGAANQ</sequence>
<name>A0A2M7T908_9ACTN</name>
<dbReference type="AlphaFoldDB" id="A0A2M7T908"/>
<comment type="caution">
    <text evidence="1">The sequence shown here is derived from an EMBL/GenBank/DDBJ whole genome shotgun (WGS) entry which is preliminary data.</text>
</comment>
<evidence type="ECO:0000313" key="1">
    <source>
        <dbReference type="EMBL" id="PIZ40596.1"/>
    </source>
</evidence>
<evidence type="ECO:0000313" key="2">
    <source>
        <dbReference type="Proteomes" id="UP000230956"/>
    </source>
</evidence>
<gene>
    <name evidence="1" type="ORF">COY37_03450</name>
</gene>
<reference evidence="2" key="1">
    <citation type="submission" date="2017-09" db="EMBL/GenBank/DDBJ databases">
        <title>Depth-based differentiation of microbial function through sediment-hosted aquifers and enrichment of novel symbionts in the deep terrestrial subsurface.</title>
        <authorList>
            <person name="Probst A.J."/>
            <person name="Ladd B."/>
            <person name="Jarett J.K."/>
            <person name="Geller-Mcgrath D.E."/>
            <person name="Sieber C.M.K."/>
            <person name="Emerson J.B."/>
            <person name="Anantharaman K."/>
            <person name="Thomas B.C."/>
            <person name="Malmstrom R."/>
            <person name="Stieglmeier M."/>
            <person name="Klingl A."/>
            <person name="Woyke T."/>
            <person name="Ryan C.M."/>
            <person name="Banfield J.F."/>
        </authorList>
    </citation>
    <scope>NUCLEOTIDE SEQUENCE [LARGE SCALE GENOMIC DNA]</scope>
</reference>